<dbReference type="PANTHER" id="PTHR19317:SF0">
    <property type="entry name" value="PRENYLATED RAB ACCEPTOR PROTEIN 1"/>
    <property type="match status" value="1"/>
</dbReference>
<comment type="subcellular location">
    <subcellularLocation>
        <location evidence="1 5">Membrane</location>
        <topology evidence="1 5">Multi-pass membrane protein</topology>
    </subcellularLocation>
</comment>
<sequence length="189" mass="20906">MSSASASSSSMPAAYINTEAVMNALPISAERRSLLTRLKNDRLANLRPPSEFFDRDRFSKPSGMVDITQRLSYNLTHFQSNYILIVLGLLIYCLITNFWLLFTIIFLILGLNFVRKLPPNEPFVFQQFVITQKQLYTGLIIISVPLLWISSAGSAVFWIVGASAVLVLGHAAFLATGVDSEFAAAANQV</sequence>
<evidence type="ECO:0000256" key="1">
    <source>
        <dbReference type="ARBA" id="ARBA00004141"/>
    </source>
</evidence>
<evidence type="ECO:0000313" key="7">
    <source>
        <dbReference type="Proteomes" id="UP000789739"/>
    </source>
</evidence>
<protein>
    <recommendedName>
        <fullName evidence="5">PRA1 family protein</fullName>
    </recommendedName>
</protein>
<evidence type="ECO:0000256" key="2">
    <source>
        <dbReference type="ARBA" id="ARBA00022692"/>
    </source>
</evidence>
<keyword evidence="2 5" id="KW-0812">Transmembrane</keyword>
<keyword evidence="3 5" id="KW-1133">Transmembrane helix</keyword>
<organism evidence="6 7">
    <name type="scientific">Paraglomus brasilianum</name>
    <dbReference type="NCBI Taxonomy" id="144538"/>
    <lineage>
        <taxon>Eukaryota</taxon>
        <taxon>Fungi</taxon>
        <taxon>Fungi incertae sedis</taxon>
        <taxon>Mucoromycota</taxon>
        <taxon>Glomeromycotina</taxon>
        <taxon>Glomeromycetes</taxon>
        <taxon>Paraglomerales</taxon>
        <taxon>Paraglomeraceae</taxon>
        <taxon>Paraglomus</taxon>
    </lineage>
</organism>
<dbReference type="Pfam" id="PF03208">
    <property type="entry name" value="PRA1"/>
    <property type="match status" value="1"/>
</dbReference>
<gene>
    <name evidence="6" type="ORF">PBRASI_LOCUS6011</name>
</gene>
<dbReference type="AlphaFoldDB" id="A0A9N9FYJ9"/>
<feature type="transmembrane region" description="Helical" evidence="5">
    <location>
        <begin position="82"/>
        <end position="114"/>
    </location>
</feature>
<feature type="transmembrane region" description="Helical" evidence="5">
    <location>
        <begin position="135"/>
        <end position="160"/>
    </location>
</feature>
<evidence type="ECO:0000256" key="3">
    <source>
        <dbReference type="ARBA" id="ARBA00022989"/>
    </source>
</evidence>
<dbReference type="PANTHER" id="PTHR19317">
    <property type="entry name" value="PRENYLATED RAB ACCEPTOR 1-RELATED"/>
    <property type="match status" value="1"/>
</dbReference>
<reference evidence="6" key="1">
    <citation type="submission" date="2021-06" db="EMBL/GenBank/DDBJ databases">
        <authorList>
            <person name="Kallberg Y."/>
            <person name="Tangrot J."/>
            <person name="Rosling A."/>
        </authorList>
    </citation>
    <scope>NUCLEOTIDE SEQUENCE</scope>
    <source>
        <strain evidence="6">BR232B</strain>
    </source>
</reference>
<dbReference type="Proteomes" id="UP000789739">
    <property type="component" value="Unassembled WGS sequence"/>
</dbReference>
<dbReference type="GO" id="GO:0016020">
    <property type="term" value="C:membrane"/>
    <property type="evidence" value="ECO:0007669"/>
    <property type="project" value="UniProtKB-SubCell"/>
</dbReference>
<keyword evidence="7" id="KW-1185">Reference proteome</keyword>
<dbReference type="OrthoDB" id="63113at2759"/>
<keyword evidence="4 5" id="KW-0472">Membrane</keyword>
<dbReference type="EMBL" id="CAJVPI010000755">
    <property type="protein sequence ID" value="CAG8569284.1"/>
    <property type="molecule type" value="Genomic_DNA"/>
</dbReference>
<comment type="caution">
    <text evidence="6">The sequence shown here is derived from an EMBL/GenBank/DDBJ whole genome shotgun (WGS) entry which is preliminary data.</text>
</comment>
<dbReference type="GO" id="GO:0005794">
    <property type="term" value="C:Golgi apparatus"/>
    <property type="evidence" value="ECO:0007669"/>
    <property type="project" value="TreeGrafter"/>
</dbReference>
<dbReference type="InterPro" id="IPR004895">
    <property type="entry name" value="Prenylated_rab_accept_PRA1"/>
</dbReference>
<evidence type="ECO:0000256" key="5">
    <source>
        <dbReference type="RuleBase" id="RU363107"/>
    </source>
</evidence>
<evidence type="ECO:0000313" key="6">
    <source>
        <dbReference type="EMBL" id="CAG8569284.1"/>
    </source>
</evidence>
<comment type="similarity">
    <text evidence="5">Belongs to the PRA1 family.</text>
</comment>
<evidence type="ECO:0000256" key="4">
    <source>
        <dbReference type="ARBA" id="ARBA00023136"/>
    </source>
</evidence>
<accession>A0A9N9FYJ9</accession>
<name>A0A9N9FYJ9_9GLOM</name>
<proteinExistence type="inferred from homology"/>